<reference evidence="2 3" key="1">
    <citation type="submission" date="2019-01" db="EMBL/GenBank/DDBJ databases">
        <authorList>
            <person name="Chen W.-M."/>
        </authorList>
    </citation>
    <scope>NUCLEOTIDE SEQUENCE [LARGE SCALE GENOMIC DNA]</scope>
    <source>
        <strain evidence="2 3">FSY-9</strain>
    </source>
</reference>
<accession>A0A3S2USY0</accession>
<gene>
    <name evidence="2" type="ORF">EOE18_12710</name>
</gene>
<evidence type="ECO:0000313" key="2">
    <source>
        <dbReference type="EMBL" id="RVU04038.1"/>
    </source>
</evidence>
<comment type="caution">
    <text evidence="2">The sequence shown here is derived from an EMBL/GenBank/DDBJ whole genome shotgun (WGS) entry which is preliminary data.</text>
</comment>
<proteinExistence type="predicted"/>
<evidence type="ECO:0000313" key="3">
    <source>
        <dbReference type="Proteomes" id="UP000282837"/>
    </source>
</evidence>
<dbReference type="InterPro" id="IPR019288">
    <property type="entry name" value="3'-5'_exonuclease_PolB-like"/>
</dbReference>
<dbReference type="OrthoDB" id="7426030at2"/>
<name>A0A3S2USY0_9SPHN</name>
<keyword evidence="3" id="KW-1185">Reference proteome</keyword>
<feature type="domain" description="Predicted 3'-5' exonuclease PolB-like" evidence="1">
    <location>
        <begin position="47"/>
        <end position="208"/>
    </location>
</feature>
<protein>
    <recommendedName>
        <fullName evidence="1">Predicted 3'-5' exonuclease PolB-like domain-containing protein</fullName>
    </recommendedName>
</protein>
<dbReference type="AlphaFoldDB" id="A0A3S2USY0"/>
<evidence type="ECO:0000259" key="1">
    <source>
        <dbReference type="Pfam" id="PF10108"/>
    </source>
</evidence>
<dbReference type="EMBL" id="SACO01000010">
    <property type="protein sequence ID" value="RVU04038.1"/>
    <property type="molecule type" value="Genomic_DNA"/>
</dbReference>
<organism evidence="2 3">
    <name type="scientific">Novosphingobium umbonatum</name>
    <dbReference type="NCBI Taxonomy" id="1908524"/>
    <lineage>
        <taxon>Bacteria</taxon>
        <taxon>Pseudomonadati</taxon>
        <taxon>Pseudomonadota</taxon>
        <taxon>Alphaproteobacteria</taxon>
        <taxon>Sphingomonadales</taxon>
        <taxon>Sphingomonadaceae</taxon>
        <taxon>Novosphingobium</taxon>
    </lineage>
</organism>
<dbReference type="Proteomes" id="UP000282837">
    <property type="component" value="Unassembled WGS sequence"/>
</dbReference>
<dbReference type="Pfam" id="PF10108">
    <property type="entry name" value="DNA_pol_B_exo2"/>
    <property type="match status" value="1"/>
</dbReference>
<dbReference type="RefSeq" id="WP_127710095.1">
    <property type="nucleotide sequence ID" value="NZ_SACO01000010.1"/>
</dbReference>
<sequence length="267" mass="28781">MIKFLVYDAEYSRDVAGHALYQQAERYEPTHGLKLPTKDPLVSPRWPFRTVAAIAWLEIEVADDGQIFLGQLGAVCGPELTEAQMLQRFFKTVDQLPAHAMLVGWGTGSSDDIQIRLAATRCGVRLPQRMIVPLQPGKRYAAGQLDLMVHVGGDGARVHLAEYCAALRIPAKVVAAPTAVSGLIASGNWSLVQAVCEGDVLSTAAVLLYQLPCHFDGARSLGALLSLARLGAARMDRPYAGAFAAWQAELVRRESGRVVEALAALHG</sequence>